<feature type="transmembrane region" description="Helical" evidence="1">
    <location>
        <begin position="60"/>
        <end position="82"/>
    </location>
</feature>
<keyword evidence="1" id="KW-1133">Transmembrane helix</keyword>
<keyword evidence="1" id="KW-0472">Membrane</keyword>
<feature type="transmembrane region" description="Helical" evidence="1">
    <location>
        <begin position="12"/>
        <end position="40"/>
    </location>
</feature>
<reference evidence="2" key="1">
    <citation type="submission" date="2023-06" db="EMBL/GenBank/DDBJ databases">
        <authorList>
            <person name="Delattre M."/>
        </authorList>
    </citation>
    <scope>NUCLEOTIDE SEQUENCE</scope>
    <source>
        <strain evidence="2">AF72</strain>
    </source>
</reference>
<accession>A0AA36DEX6</accession>
<evidence type="ECO:0000256" key="1">
    <source>
        <dbReference type="SAM" id="Phobius"/>
    </source>
</evidence>
<dbReference type="EMBL" id="CATQJA010002708">
    <property type="protein sequence ID" value="CAJ0586449.1"/>
    <property type="molecule type" value="Genomic_DNA"/>
</dbReference>
<keyword evidence="1" id="KW-0812">Transmembrane</keyword>
<evidence type="ECO:0000313" key="3">
    <source>
        <dbReference type="Proteomes" id="UP001177023"/>
    </source>
</evidence>
<gene>
    <name evidence="2" type="ORF">MSPICULIGERA_LOCUS24454</name>
</gene>
<feature type="non-terminal residue" evidence="2">
    <location>
        <position position="83"/>
    </location>
</feature>
<dbReference type="Proteomes" id="UP001177023">
    <property type="component" value="Unassembled WGS sequence"/>
</dbReference>
<proteinExistence type="predicted"/>
<name>A0AA36DEX6_9BILA</name>
<organism evidence="2 3">
    <name type="scientific">Mesorhabditis spiculigera</name>
    <dbReference type="NCBI Taxonomy" id="96644"/>
    <lineage>
        <taxon>Eukaryota</taxon>
        <taxon>Metazoa</taxon>
        <taxon>Ecdysozoa</taxon>
        <taxon>Nematoda</taxon>
        <taxon>Chromadorea</taxon>
        <taxon>Rhabditida</taxon>
        <taxon>Rhabditina</taxon>
        <taxon>Rhabditomorpha</taxon>
        <taxon>Rhabditoidea</taxon>
        <taxon>Rhabditidae</taxon>
        <taxon>Mesorhabditinae</taxon>
        <taxon>Mesorhabditis</taxon>
    </lineage>
</organism>
<keyword evidence="3" id="KW-1185">Reference proteome</keyword>
<protein>
    <submittedName>
        <fullName evidence="2">Uncharacterized protein</fullName>
    </submittedName>
</protein>
<evidence type="ECO:0000313" key="2">
    <source>
        <dbReference type="EMBL" id="CAJ0586449.1"/>
    </source>
</evidence>
<sequence length="83" mass="8349">MPSSCSSPAFCLILISTTLTMMGKLLNLVMLMAMLAMVMAQDKTTVAPAASAATGAPTTAASSASMANLMVAVFSGAVAMLMK</sequence>
<comment type="caution">
    <text evidence="2">The sequence shown here is derived from an EMBL/GenBank/DDBJ whole genome shotgun (WGS) entry which is preliminary data.</text>
</comment>
<dbReference type="AlphaFoldDB" id="A0AA36DEX6"/>